<dbReference type="Pfam" id="PF13649">
    <property type="entry name" value="Methyltransf_25"/>
    <property type="match status" value="1"/>
</dbReference>
<dbReference type="EMBL" id="CP012159">
    <property type="protein sequence ID" value="AKT39663.1"/>
    <property type="molecule type" value="Genomic_DNA"/>
</dbReference>
<dbReference type="PANTHER" id="PTHR12843">
    <property type="entry name" value="PROTEIN-LYSINE N-METHYLTRANSFERASE METTL10"/>
    <property type="match status" value="1"/>
</dbReference>
<evidence type="ECO:0000313" key="3">
    <source>
        <dbReference type="Proteomes" id="UP000067626"/>
    </source>
</evidence>
<dbReference type="Gene3D" id="3.40.50.150">
    <property type="entry name" value="Vaccinia Virus protein VP39"/>
    <property type="match status" value="1"/>
</dbReference>
<dbReference type="RefSeq" id="WP_050431709.1">
    <property type="nucleotide sequence ID" value="NZ_CP012159.1"/>
</dbReference>
<dbReference type="InterPro" id="IPR029063">
    <property type="entry name" value="SAM-dependent_MTases_sf"/>
</dbReference>
<dbReference type="GO" id="GO:0005737">
    <property type="term" value="C:cytoplasm"/>
    <property type="evidence" value="ECO:0007669"/>
    <property type="project" value="TreeGrafter"/>
</dbReference>
<accession>A0A0K1EGF8</accession>
<proteinExistence type="predicted"/>
<dbReference type="InterPro" id="IPR041698">
    <property type="entry name" value="Methyltransf_25"/>
</dbReference>
<sequence length="207" mass="22685">MSNDDRQFPDWQQVYKDGAVEQLPWYNPDLDADLARALERLGIASGKVLDLGTGPGTQALHLAQRGFDVTGSDLSQGAVAYAEQLAAERGLSIRFVLDDILNSTIAGPFDVVFDRGCFHVLPPERRADYVAAVRRLVAPDGHLFVKCFSSLQPGDVGPHRFTPEMIHEIFGGSFEVSSVDQTVYQGQRDPFPLALFCVLRPRPAANG</sequence>
<dbReference type="SUPFAM" id="SSF53335">
    <property type="entry name" value="S-adenosyl-L-methionine-dependent methyltransferases"/>
    <property type="match status" value="1"/>
</dbReference>
<reference evidence="2 3" key="1">
    <citation type="submission" date="2015-07" db="EMBL/GenBank/DDBJ databases">
        <title>Genome analysis of myxobacterium Chondromyces crocatus Cm c5 reveals a high potential for natural compound synthesis and the genetic basis for the loss of fruiting body formation.</title>
        <authorList>
            <person name="Zaburannyi N."/>
            <person name="Bunk B."/>
            <person name="Maier J."/>
            <person name="Overmann J."/>
            <person name="Mueller R."/>
        </authorList>
    </citation>
    <scope>NUCLEOTIDE SEQUENCE [LARGE SCALE GENOMIC DNA]</scope>
    <source>
        <strain evidence="2 3">Cm c5</strain>
    </source>
</reference>
<organism evidence="2 3">
    <name type="scientific">Chondromyces crocatus</name>
    <dbReference type="NCBI Taxonomy" id="52"/>
    <lineage>
        <taxon>Bacteria</taxon>
        <taxon>Pseudomonadati</taxon>
        <taxon>Myxococcota</taxon>
        <taxon>Polyangia</taxon>
        <taxon>Polyangiales</taxon>
        <taxon>Polyangiaceae</taxon>
        <taxon>Chondromyces</taxon>
    </lineage>
</organism>
<name>A0A0K1EGF8_CHOCO</name>
<gene>
    <name evidence="2" type="ORF">CMC5_038120</name>
</gene>
<keyword evidence="3" id="KW-1185">Reference proteome</keyword>
<dbReference type="GO" id="GO:0016279">
    <property type="term" value="F:protein-lysine N-methyltransferase activity"/>
    <property type="evidence" value="ECO:0007669"/>
    <property type="project" value="TreeGrafter"/>
</dbReference>
<dbReference type="KEGG" id="ccro:CMC5_038120"/>
<dbReference type="CDD" id="cd02440">
    <property type="entry name" value="AdoMet_MTases"/>
    <property type="match status" value="1"/>
</dbReference>
<dbReference type="Proteomes" id="UP000067626">
    <property type="component" value="Chromosome"/>
</dbReference>
<feature type="domain" description="Methyltransferase" evidence="1">
    <location>
        <begin position="48"/>
        <end position="141"/>
    </location>
</feature>
<dbReference type="STRING" id="52.CMC5_038120"/>
<evidence type="ECO:0000259" key="1">
    <source>
        <dbReference type="Pfam" id="PF13649"/>
    </source>
</evidence>
<protein>
    <recommendedName>
        <fullName evidence="1">Methyltransferase domain-containing protein</fullName>
    </recommendedName>
</protein>
<evidence type="ECO:0000313" key="2">
    <source>
        <dbReference type="EMBL" id="AKT39663.1"/>
    </source>
</evidence>
<dbReference type="PANTHER" id="PTHR12843:SF5">
    <property type="entry name" value="EEF1A LYSINE METHYLTRANSFERASE 2"/>
    <property type="match status" value="1"/>
</dbReference>
<dbReference type="AlphaFoldDB" id="A0A0K1EGF8"/>
<dbReference type="OrthoDB" id="5298787at2"/>